<dbReference type="PROSITE" id="PS00622">
    <property type="entry name" value="HTH_LUXR_1"/>
    <property type="match status" value="1"/>
</dbReference>
<dbReference type="Proteomes" id="UP000484885">
    <property type="component" value="Unassembled WGS sequence"/>
</dbReference>
<dbReference type="GO" id="GO:0006355">
    <property type="term" value="P:regulation of DNA-templated transcription"/>
    <property type="evidence" value="ECO:0007669"/>
    <property type="project" value="InterPro"/>
</dbReference>
<dbReference type="RefSeq" id="WP_164210870.1">
    <property type="nucleotide sequence ID" value="NZ_JAAGSC010000039.1"/>
</dbReference>
<evidence type="ECO:0000259" key="2">
    <source>
        <dbReference type="PROSITE" id="PS50043"/>
    </source>
</evidence>
<feature type="domain" description="HTH luxR-type" evidence="2">
    <location>
        <begin position="138"/>
        <end position="202"/>
    </location>
</feature>
<dbReference type="Gene3D" id="3.40.50.2300">
    <property type="match status" value="1"/>
</dbReference>
<dbReference type="InterPro" id="IPR016032">
    <property type="entry name" value="Sig_transdc_resp-reg_C-effctor"/>
</dbReference>
<dbReference type="SMART" id="SM00421">
    <property type="entry name" value="HTH_LUXR"/>
    <property type="match status" value="1"/>
</dbReference>
<gene>
    <name evidence="3" type="ORF">G3I74_07100</name>
</gene>
<dbReference type="PROSITE" id="PS50043">
    <property type="entry name" value="HTH_LUXR_2"/>
    <property type="match status" value="1"/>
</dbReference>
<dbReference type="InterPro" id="IPR039420">
    <property type="entry name" value="WalR-like"/>
</dbReference>
<dbReference type="AlphaFoldDB" id="A0A845VE06"/>
<sequence>MKMNHVILTDETFRAPNWQLGLENLSIFKFTGGKPYVLPGEKNQFLVWIVSSVPDWNNLVRHYSEDSPVIVLSKLLTLPEMQTAIEAGARGYMEVLTNPAQLKQAANAVSEGGLWIAPPMMNRLLSILSDRMPAPQIPNSWSEKLSPRELQVAKIVAAGVSNREVADELHITVRTVKEHLTSIFSKLEISDRLQLILMARGA</sequence>
<name>A0A845VE06_9GAMM</name>
<dbReference type="CDD" id="cd06170">
    <property type="entry name" value="LuxR_C_like"/>
    <property type="match status" value="1"/>
</dbReference>
<evidence type="ECO:0000313" key="3">
    <source>
        <dbReference type="EMBL" id="NDY95489.1"/>
    </source>
</evidence>
<evidence type="ECO:0000256" key="1">
    <source>
        <dbReference type="ARBA" id="ARBA00023125"/>
    </source>
</evidence>
<dbReference type="SUPFAM" id="SSF46894">
    <property type="entry name" value="C-terminal effector domain of the bipartite response regulators"/>
    <property type="match status" value="1"/>
</dbReference>
<dbReference type="EMBL" id="JAAGSC010000039">
    <property type="protein sequence ID" value="NDY95489.1"/>
    <property type="molecule type" value="Genomic_DNA"/>
</dbReference>
<dbReference type="Pfam" id="PF00196">
    <property type="entry name" value="GerE"/>
    <property type="match status" value="1"/>
</dbReference>
<protein>
    <submittedName>
        <fullName evidence="3">Response regulator transcription factor</fullName>
    </submittedName>
</protein>
<dbReference type="GO" id="GO:0003677">
    <property type="term" value="F:DNA binding"/>
    <property type="evidence" value="ECO:0007669"/>
    <property type="project" value="UniProtKB-KW"/>
</dbReference>
<keyword evidence="1" id="KW-0238">DNA-binding</keyword>
<dbReference type="PRINTS" id="PR00038">
    <property type="entry name" value="HTHLUXR"/>
</dbReference>
<evidence type="ECO:0000313" key="4">
    <source>
        <dbReference type="Proteomes" id="UP000484885"/>
    </source>
</evidence>
<keyword evidence="4" id="KW-1185">Reference proteome</keyword>
<dbReference type="InterPro" id="IPR000792">
    <property type="entry name" value="Tscrpt_reg_LuxR_C"/>
</dbReference>
<accession>A0A845VE06</accession>
<proteinExistence type="predicted"/>
<dbReference type="PANTHER" id="PTHR43214">
    <property type="entry name" value="TWO-COMPONENT RESPONSE REGULATOR"/>
    <property type="match status" value="1"/>
</dbReference>
<organism evidence="3 4">
    <name type="scientific">Wenzhouxiangella limi</name>
    <dbReference type="NCBI Taxonomy" id="2707351"/>
    <lineage>
        <taxon>Bacteria</taxon>
        <taxon>Pseudomonadati</taxon>
        <taxon>Pseudomonadota</taxon>
        <taxon>Gammaproteobacteria</taxon>
        <taxon>Chromatiales</taxon>
        <taxon>Wenzhouxiangellaceae</taxon>
        <taxon>Wenzhouxiangella</taxon>
    </lineage>
</organism>
<comment type="caution">
    <text evidence="3">The sequence shown here is derived from an EMBL/GenBank/DDBJ whole genome shotgun (WGS) entry which is preliminary data.</text>
</comment>
<dbReference type="PANTHER" id="PTHR43214:SF37">
    <property type="entry name" value="TRANSCRIPTIONAL REGULATORY PROTEIN YDFI"/>
    <property type="match status" value="1"/>
</dbReference>
<reference evidence="3 4" key="1">
    <citation type="submission" date="2020-02" db="EMBL/GenBank/DDBJ databases">
        <authorList>
            <person name="Zhang X.-Y."/>
        </authorList>
    </citation>
    <scope>NUCLEOTIDE SEQUENCE [LARGE SCALE GENOMIC DNA]</scope>
    <source>
        <strain evidence="3 4">C33</strain>
    </source>
</reference>